<dbReference type="Proteomes" id="UP001195483">
    <property type="component" value="Unassembled WGS sequence"/>
</dbReference>
<reference evidence="1" key="2">
    <citation type="journal article" date="2021" name="Genome Biol. Evol.">
        <title>Developing a high-quality reference genome for a parasitic bivalve with doubly uniparental inheritance (Bivalvia: Unionida).</title>
        <authorList>
            <person name="Smith C.H."/>
        </authorList>
    </citation>
    <scope>NUCLEOTIDE SEQUENCE</scope>
    <source>
        <strain evidence="1">CHS0354</strain>
        <tissue evidence="1">Mantle</tissue>
    </source>
</reference>
<evidence type="ECO:0000313" key="1">
    <source>
        <dbReference type="EMBL" id="KAK3607843.1"/>
    </source>
</evidence>
<name>A0AAE0WA87_9BIVA</name>
<reference evidence="1" key="1">
    <citation type="journal article" date="2021" name="Genome Biol. Evol.">
        <title>A High-Quality Reference Genome for a Parasitic Bivalve with Doubly Uniparental Inheritance (Bivalvia: Unionida).</title>
        <authorList>
            <person name="Smith C.H."/>
        </authorList>
    </citation>
    <scope>NUCLEOTIDE SEQUENCE</scope>
    <source>
        <strain evidence="1">CHS0354</strain>
    </source>
</reference>
<keyword evidence="2" id="KW-1185">Reference proteome</keyword>
<feature type="non-terminal residue" evidence="1">
    <location>
        <position position="1"/>
    </location>
</feature>
<evidence type="ECO:0000313" key="2">
    <source>
        <dbReference type="Proteomes" id="UP001195483"/>
    </source>
</evidence>
<organism evidence="1 2">
    <name type="scientific">Potamilus streckersoni</name>
    <dbReference type="NCBI Taxonomy" id="2493646"/>
    <lineage>
        <taxon>Eukaryota</taxon>
        <taxon>Metazoa</taxon>
        <taxon>Spiralia</taxon>
        <taxon>Lophotrochozoa</taxon>
        <taxon>Mollusca</taxon>
        <taxon>Bivalvia</taxon>
        <taxon>Autobranchia</taxon>
        <taxon>Heteroconchia</taxon>
        <taxon>Palaeoheterodonta</taxon>
        <taxon>Unionida</taxon>
        <taxon>Unionoidea</taxon>
        <taxon>Unionidae</taxon>
        <taxon>Ambleminae</taxon>
        <taxon>Lampsilini</taxon>
        <taxon>Potamilus</taxon>
    </lineage>
</organism>
<protein>
    <submittedName>
        <fullName evidence="1">Uncharacterized protein</fullName>
    </submittedName>
</protein>
<gene>
    <name evidence="1" type="ORF">CHS0354_038269</name>
</gene>
<feature type="non-terminal residue" evidence="1">
    <location>
        <position position="54"/>
    </location>
</feature>
<comment type="caution">
    <text evidence="1">The sequence shown here is derived from an EMBL/GenBank/DDBJ whole genome shotgun (WGS) entry which is preliminary data.</text>
</comment>
<accession>A0AAE0WA87</accession>
<dbReference type="AlphaFoldDB" id="A0AAE0WA87"/>
<reference evidence="1" key="3">
    <citation type="submission" date="2023-05" db="EMBL/GenBank/DDBJ databases">
        <authorList>
            <person name="Smith C.H."/>
        </authorList>
    </citation>
    <scope>NUCLEOTIDE SEQUENCE</scope>
    <source>
        <strain evidence="1">CHS0354</strain>
        <tissue evidence="1">Mantle</tissue>
    </source>
</reference>
<proteinExistence type="predicted"/>
<sequence length="54" mass="5967">KLSMFLTFPAFPVSSDCSFYHLESFIPCPECGADTGSILDCPSLDDTIHICQCY</sequence>
<dbReference type="EMBL" id="JAEAOA010002232">
    <property type="protein sequence ID" value="KAK3607843.1"/>
    <property type="molecule type" value="Genomic_DNA"/>
</dbReference>